<evidence type="ECO:0000313" key="9">
    <source>
        <dbReference type="Proteomes" id="UP000199531"/>
    </source>
</evidence>
<accession>A0A1H8HE97</accession>
<dbReference type="AlphaFoldDB" id="A0A1H8HE97"/>
<dbReference type="PROSITE" id="PS01295">
    <property type="entry name" value="ISPD"/>
    <property type="match status" value="1"/>
</dbReference>
<dbReference type="GO" id="GO:0019288">
    <property type="term" value="P:isopentenyl diphosphate biosynthetic process, methylerythritol 4-phosphate pathway"/>
    <property type="evidence" value="ECO:0007669"/>
    <property type="project" value="UniProtKB-UniRule"/>
</dbReference>
<evidence type="ECO:0000256" key="4">
    <source>
        <dbReference type="ARBA" id="ARBA00022679"/>
    </source>
</evidence>
<dbReference type="Proteomes" id="UP000199531">
    <property type="component" value="Unassembled WGS sequence"/>
</dbReference>
<dbReference type="STRING" id="1121117.SAMN02745977_01519"/>
<evidence type="ECO:0000256" key="1">
    <source>
        <dbReference type="ARBA" id="ARBA00001282"/>
    </source>
</evidence>
<evidence type="ECO:0000256" key="2">
    <source>
        <dbReference type="ARBA" id="ARBA00004787"/>
    </source>
</evidence>
<comment type="function">
    <text evidence="7">Catalyzes the formation of 4-diphosphocytidyl-2-C-methyl-D-erythritol from CTP and 2-C-methyl-D-erythritol 4-phosphate (MEP).</text>
</comment>
<dbReference type="InterPro" id="IPR034683">
    <property type="entry name" value="IspD/TarI"/>
</dbReference>
<sequence length="255" mass="27551">MKDPRMPDIYAVIPCAGTGSRAGTAIPKQYQPIAGRAMLWHTLAAFAACPAITETLLVLAPGDDWFAQHTAPPEVPARRFMTTPTGGASRAESVRNGLLALREQGAQPDDWVLVHDAARCLITREQIERLIEACAQDETGGLLAVPLPDTLKCELPRNGLPADVPARVAATVPRDDKWLAQTPQMFRLGVLLQALESGLQHAPEHITDEASAIERLGLQPLLVQGSGWNFKVTYPEDFTLAEAVLLARQNSARAA</sequence>
<evidence type="ECO:0000256" key="7">
    <source>
        <dbReference type="HAMAP-Rule" id="MF_00108"/>
    </source>
</evidence>
<feature type="site" description="Positions MEP for the nucleophilic attack" evidence="7">
    <location>
        <position position="174"/>
    </location>
</feature>
<dbReference type="FunFam" id="3.90.550.10:FF:000003">
    <property type="entry name" value="2-C-methyl-D-erythritol 4-phosphate cytidylyltransferase"/>
    <property type="match status" value="1"/>
</dbReference>
<feature type="site" description="Transition state stabilizer" evidence="7">
    <location>
        <position position="28"/>
    </location>
</feature>
<comment type="pathway">
    <text evidence="2 7">Isoprenoid biosynthesis; isopentenyl diphosphate biosynthesis via DXP pathway; isopentenyl diphosphate from 1-deoxy-D-xylulose 5-phosphate: step 2/6.</text>
</comment>
<proteinExistence type="inferred from homology"/>
<evidence type="ECO:0000256" key="6">
    <source>
        <dbReference type="ARBA" id="ARBA00023229"/>
    </source>
</evidence>
<dbReference type="NCBIfam" id="TIGR00453">
    <property type="entry name" value="ispD"/>
    <property type="match status" value="1"/>
</dbReference>
<dbReference type="GO" id="GO:0050518">
    <property type="term" value="F:2-C-methyl-D-erythritol 4-phosphate cytidylyltransferase activity"/>
    <property type="evidence" value="ECO:0007669"/>
    <property type="project" value="UniProtKB-UniRule"/>
</dbReference>
<dbReference type="InterPro" id="IPR018294">
    <property type="entry name" value="ISPD_synthase_CS"/>
</dbReference>
<dbReference type="PANTHER" id="PTHR32125">
    <property type="entry name" value="2-C-METHYL-D-ERYTHRITOL 4-PHOSPHATE CYTIDYLYLTRANSFERASE, CHLOROPLASTIC"/>
    <property type="match status" value="1"/>
</dbReference>
<organism evidence="8 9">
    <name type="scientific">Brachymonas denitrificans DSM 15123</name>
    <dbReference type="NCBI Taxonomy" id="1121117"/>
    <lineage>
        <taxon>Bacteria</taxon>
        <taxon>Pseudomonadati</taxon>
        <taxon>Pseudomonadota</taxon>
        <taxon>Betaproteobacteria</taxon>
        <taxon>Burkholderiales</taxon>
        <taxon>Comamonadaceae</taxon>
        <taxon>Brachymonas</taxon>
    </lineage>
</organism>
<dbReference type="Pfam" id="PF01128">
    <property type="entry name" value="IspD"/>
    <property type="match status" value="1"/>
</dbReference>
<keyword evidence="9" id="KW-1185">Reference proteome</keyword>
<dbReference type="HAMAP" id="MF_00108">
    <property type="entry name" value="IspD"/>
    <property type="match status" value="1"/>
</dbReference>
<dbReference type="EC" id="2.7.7.60" evidence="7"/>
<dbReference type="CDD" id="cd02516">
    <property type="entry name" value="CDP-ME_synthetase"/>
    <property type="match status" value="1"/>
</dbReference>
<dbReference type="Gene3D" id="3.90.550.10">
    <property type="entry name" value="Spore Coat Polysaccharide Biosynthesis Protein SpsA, Chain A"/>
    <property type="match status" value="1"/>
</dbReference>
<feature type="site" description="Transition state stabilizer" evidence="7">
    <location>
        <position position="21"/>
    </location>
</feature>
<keyword evidence="5 7" id="KW-0548">Nucleotidyltransferase</keyword>
<dbReference type="UniPathway" id="UPA00056">
    <property type="reaction ID" value="UER00093"/>
</dbReference>
<evidence type="ECO:0000256" key="3">
    <source>
        <dbReference type="ARBA" id="ARBA00009789"/>
    </source>
</evidence>
<dbReference type="InterPro" id="IPR029044">
    <property type="entry name" value="Nucleotide-diphossugar_trans"/>
</dbReference>
<comment type="similarity">
    <text evidence="3 7">Belongs to the IspD/TarI cytidylyltransferase family. IspD subfamily.</text>
</comment>
<keyword evidence="4 7" id="KW-0808">Transferase</keyword>
<reference evidence="8 9" key="1">
    <citation type="submission" date="2016-10" db="EMBL/GenBank/DDBJ databases">
        <authorList>
            <person name="de Groot N.N."/>
        </authorList>
    </citation>
    <scope>NUCLEOTIDE SEQUENCE [LARGE SCALE GENOMIC DNA]</scope>
    <source>
        <strain evidence="8 9">DSM 15123</strain>
    </source>
</reference>
<protein>
    <recommendedName>
        <fullName evidence="7">2-C-methyl-D-erythritol 4-phosphate cytidylyltransferase</fullName>
        <ecNumber evidence="7">2.7.7.60</ecNumber>
    </recommendedName>
    <alternativeName>
        <fullName evidence="7">4-diphosphocytidyl-2C-methyl-D-erythritol synthase</fullName>
    </alternativeName>
    <alternativeName>
        <fullName evidence="7">MEP cytidylyltransferase</fullName>
        <shortName evidence="7">MCT</shortName>
    </alternativeName>
</protein>
<dbReference type="OrthoDB" id="9806837at2"/>
<dbReference type="InterPro" id="IPR001228">
    <property type="entry name" value="IspD"/>
</dbReference>
<dbReference type="SUPFAM" id="SSF53448">
    <property type="entry name" value="Nucleotide-diphospho-sugar transferases"/>
    <property type="match status" value="1"/>
</dbReference>
<evidence type="ECO:0000313" key="8">
    <source>
        <dbReference type="EMBL" id="SEN54217.1"/>
    </source>
</evidence>
<keyword evidence="6 7" id="KW-0414">Isoprene biosynthesis</keyword>
<gene>
    <name evidence="7" type="primary">ispD</name>
    <name evidence="8" type="ORF">SAMN02745977_01519</name>
</gene>
<evidence type="ECO:0000256" key="5">
    <source>
        <dbReference type="ARBA" id="ARBA00022695"/>
    </source>
</evidence>
<dbReference type="EMBL" id="FOCW01000002">
    <property type="protein sequence ID" value="SEN54217.1"/>
    <property type="molecule type" value="Genomic_DNA"/>
</dbReference>
<dbReference type="PANTHER" id="PTHR32125:SF4">
    <property type="entry name" value="2-C-METHYL-D-ERYTHRITOL 4-PHOSPHATE CYTIDYLYLTRANSFERASE, CHLOROPLASTIC"/>
    <property type="match status" value="1"/>
</dbReference>
<comment type="catalytic activity">
    <reaction evidence="1 7">
        <text>2-C-methyl-D-erythritol 4-phosphate + CTP + H(+) = 4-CDP-2-C-methyl-D-erythritol + diphosphate</text>
        <dbReference type="Rhea" id="RHEA:13429"/>
        <dbReference type="ChEBI" id="CHEBI:15378"/>
        <dbReference type="ChEBI" id="CHEBI:33019"/>
        <dbReference type="ChEBI" id="CHEBI:37563"/>
        <dbReference type="ChEBI" id="CHEBI:57823"/>
        <dbReference type="ChEBI" id="CHEBI:58262"/>
        <dbReference type="EC" id="2.7.7.60"/>
    </reaction>
</comment>
<name>A0A1H8HE97_9BURK</name>
<feature type="site" description="Positions MEP for the nucleophilic attack" evidence="7">
    <location>
        <position position="231"/>
    </location>
</feature>
<dbReference type="InterPro" id="IPR050088">
    <property type="entry name" value="IspD/TarI_cytidylyltransf_bact"/>
</dbReference>